<organism evidence="1 2">
    <name type="scientific">Corynebacterium yonathiae</name>
    <dbReference type="NCBI Taxonomy" id="2913504"/>
    <lineage>
        <taxon>Bacteria</taxon>
        <taxon>Bacillati</taxon>
        <taxon>Actinomycetota</taxon>
        <taxon>Actinomycetes</taxon>
        <taxon>Mycobacteriales</taxon>
        <taxon>Corynebacteriaceae</taxon>
        <taxon>Corynebacterium</taxon>
    </lineage>
</organism>
<dbReference type="Proteomes" id="UP001371299">
    <property type="component" value="Unassembled WGS sequence"/>
</dbReference>
<accession>A0ABU8Y2G9</accession>
<keyword evidence="2" id="KW-1185">Reference proteome</keyword>
<evidence type="ECO:0000313" key="1">
    <source>
        <dbReference type="EMBL" id="MEK0145816.1"/>
    </source>
</evidence>
<reference evidence="1 2" key="1">
    <citation type="submission" date="2024-01" db="EMBL/GenBank/DDBJ databases">
        <title>Description of two novel Corynebacterium species isolated from human nasal passages and skin.</title>
        <authorList>
            <person name="Popowitch E."/>
            <person name="Tran T.H."/>
            <person name="Escapa I.F."/>
            <person name="Bhatt E."/>
            <person name="Sozat A.K."/>
            <person name="Roberts A.Q."/>
            <person name="Segre J.A."/>
            <person name="Kong H."/>
            <person name="Conlan S."/>
            <person name="Lemon K.P."/>
            <person name="Kelly M.S."/>
        </authorList>
    </citation>
    <scope>NUCLEOTIDE SEQUENCE [LARGE SCALE GENOMIC DNA]</scope>
    <source>
        <strain evidence="1 2">KPL2619</strain>
    </source>
</reference>
<protein>
    <submittedName>
        <fullName evidence="1">DNA-binding protein</fullName>
    </submittedName>
</protein>
<gene>
    <name evidence="1" type="ORF">WMQ01_06990</name>
</gene>
<keyword evidence="1" id="KW-0238">DNA-binding</keyword>
<name>A0ABU8Y2G9_9CORY</name>
<evidence type="ECO:0000313" key="2">
    <source>
        <dbReference type="Proteomes" id="UP001371299"/>
    </source>
</evidence>
<dbReference type="GO" id="GO:0003677">
    <property type="term" value="F:DNA binding"/>
    <property type="evidence" value="ECO:0007669"/>
    <property type="project" value="UniProtKB-KW"/>
</dbReference>
<sequence length="67" mass="7329">MDIPNRPTLALREAAKIYGIGQSTAYEAARKDALPFPVLKVNSRYIVPTKPFLATLGIESDNPKEVA</sequence>
<dbReference type="RefSeq" id="WP_340418544.1">
    <property type="nucleotide sequence ID" value="NZ_JBBMGJ010000012.1"/>
</dbReference>
<proteinExistence type="predicted"/>
<dbReference type="EMBL" id="JBBMGJ010000012">
    <property type="protein sequence ID" value="MEK0145816.1"/>
    <property type="molecule type" value="Genomic_DNA"/>
</dbReference>
<comment type="caution">
    <text evidence="1">The sequence shown here is derived from an EMBL/GenBank/DDBJ whole genome shotgun (WGS) entry which is preliminary data.</text>
</comment>